<dbReference type="Pfam" id="PF03717">
    <property type="entry name" value="PBP_dimer"/>
    <property type="match status" value="1"/>
</dbReference>
<evidence type="ECO:0000259" key="15">
    <source>
        <dbReference type="Pfam" id="PF03717"/>
    </source>
</evidence>
<dbReference type="Gene3D" id="3.40.710.10">
    <property type="entry name" value="DD-peptidase/beta-lactamase superfamily"/>
    <property type="match status" value="1"/>
</dbReference>
<evidence type="ECO:0000256" key="3">
    <source>
        <dbReference type="ARBA" id="ARBA00022475"/>
    </source>
</evidence>
<keyword evidence="10" id="KW-0573">Peptidoglycan synthesis</keyword>
<evidence type="ECO:0000313" key="16">
    <source>
        <dbReference type="EMBL" id="ABS64091.1"/>
    </source>
</evidence>
<evidence type="ECO:0000256" key="10">
    <source>
        <dbReference type="ARBA" id="ARBA00022984"/>
    </source>
</evidence>
<evidence type="ECO:0000256" key="5">
    <source>
        <dbReference type="ARBA" id="ARBA00022645"/>
    </source>
</evidence>
<dbReference type="FunFam" id="3.40.710.10:FF:000024">
    <property type="entry name" value="Penicillin-binding protein 2"/>
    <property type="match status" value="1"/>
</dbReference>
<keyword evidence="12" id="KW-0472">Membrane</keyword>
<dbReference type="InterPro" id="IPR050515">
    <property type="entry name" value="Beta-lactam/transpept"/>
</dbReference>
<feature type="domain" description="Penicillin-binding protein dimerisation" evidence="15">
    <location>
        <begin position="63"/>
        <end position="235"/>
    </location>
</feature>
<dbReference type="InterPro" id="IPR036138">
    <property type="entry name" value="PBP_dimer_sf"/>
</dbReference>
<feature type="domain" description="Penicillin-binding protein transpeptidase" evidence="14">
    <location>
        <begin position="269"/>
        <end position="603"/>
    </location>
</feature>
<dbReference type="GO" id="GO:0009252">
    <property type="term" value="P:peptidoglycan biosynthetic process"/>
    <property type="evidence" value="ECO:0007669"/>
    <property type="project" value="UniProtKB-KW"/>
</dbReference>
<evidence type="ECO:0000256" key="2">
    <source>
        <dbReference type="ARBA" id="ARBA00004236"/>
    </source>
</evidence>
<evidence type="ECO:0000256" key="6">
    <source>
        <dbReference type="ARBA" id="ARBA00022670"/>
    </source>
</evidence>
<dbReference type="eggNOG" id="COG0768">
    <property type="taxonomic scope" value="Bacteria"/>
</dbReference>
<dbReference type="PANTHER" id="PTHR30627">
    <property type="entry name" value="PEPTIDOGLYCAN D,D-TRANSPEPTIDASE"/>
    <property type="match status" value="1"/>
</dbReference>
<reference evidence="16 17" key="1">
    <citation type="journal article" date="2011" name="Stand. Genomic Sci.">
        <title>Complete genome sequence of Parvibaculum lavamentivorans type strain (DS-1(T)).</title>
        <authorList>
            <person name="Schleheck D."/>
            <person name="Weiss M."/>
            <person name="Pitluck S."/>
            <person name="Bruce D."/>
            <person name="Land M.L."/>
            <person name="Han S."/>
            <person name="Saunders E."/>
            <person name="Tapia R."/>
            <person name="Detter C."/>
            <person name="Brettin T."/>
            <person name="Han J."/>
            <person name="Woyke T."/>
            <person name="Goodwin L."/>
            <person name="Pennacchio L."/>
            <person name="Nolan M."/>
            <person name="Cook A.M."/>
            <person name="Kjelleberg S."/>
            <person name="Thomas T."/>
        </authorList>
    </citation>
    <scope>NUCLEOTIDE SEQUENCE [LARGE SCALE GENOMIC DNA]</scope>
    <source>
        <strain evidence="17">DS-1 / DSM 13023 / NCIMB 13966</strain>
    </source>
</reference>
<keyword evidence="16" id="KW-0808">Transferase</keyword>
<keyword evidence="7" id="KW-0812">Transmembrane</keyword>
<evidence type="ECO:0000256" key="12">
    <source>
        <dbReference type="ARBA" id="ARBA00023136"/>
    </source>
</evidence>
<dbReference type="SUPFAM" id="SSF56601">
    <property type="entry name" value="beta-lactamase/transpeptidase-like"/>
    <property type="match status" value="1"/>
</dbReference>
<dbReference type="AlphaFoldDB" id="A7HW08"/>
<dbReference type="Gene3D" id="3.30.1390.30">
    <property type="entry name" value="Penicillin-binding protein 2a, domain 3"/>
    <property type="match status" value="1"/>
</dbReference>
<dbReference type="InterPro" id="IPR001460">
    <property type="entry name" value="PCN-bd_Tpept"/>
</dbReference>
<dbReference type="GO" id="GO:0071972">
    <property type="term" value="F:peptidoglycan L,D-transpeptidase activity"/>
    <property type="evidence" value="ECO:0007669"/>
    <property type="project" value="TreeGrafter"/>
</dbReference>
<evidence type="ECO:0000256" key="11">
    <source>
        <dbReference type="ARBA" id="ARBA00022989"/>
    </source>
</evidence>
<keyword evidence="16" id="KW-0328">Glycosyltransferase</keyword>
<keyword evidence="4" id="KW-0997">Cell inner membrane</keyword>
<dbReference type="PANTHER" id="PTHR30627:SF2">
    <property type="entry name" value="PEPTIDOGLYCAN D,D-TRANSPEPTIDASE MRDA"/>
    <property type="match status" value="1"/>
</dbReference>
<dbReference type="SUPFAM" id="SSF56519">
    <property type="entry name" value="Penicillin binding protein dimerisation domain"/>
    <property type="match status" value="1"/>
</dbReference>
<dbReference type="GO" id="GO:0016757">
    <property type="term" value="F:glycosyltransferase activity"/>
    <property type="evidence" value="ECO:0007669"/>
    <property type="project" value="UniProtKB-KW"/>
</dbReference>
<dbReference type="RefSeq" id="WP_012111402.1">
    <property type="nucleotide sequence ID" value="NC_009719.1"/>
</dbReference>
<dbReference type="GO" id="GO:0071555">
    <property type="term" value="P:cell wall organization"/>
    <property type="evidence" value="ECO:0007669"/>
    <property type="project" value="UniProtKB-KW"/>
</dbReference>
<dbReference type="GO" id="GO:0009002">
    <property type="term" value="F:serine-type D-Ala-D-Ala carboxypeptidase activity"/>
    <property type="evidence" value="ECO:0007669"/>
    <property type="project" value="InterPro"/>
</dbReference>
<dbReference type="Pfam" id="PF00905">
    <property type="entry name" value="Transpeptidase"/>
    <property type="match status" value="1"/>
</dbReference>
<organism evidence="16 17">
    <name type="scientific">Parvibaculum lavamentivorans (strain DS-1 / DSM 13023 / NCIMB 13966)</name>
    <dbReference type="NCBI Taxonomy" id="402881"/>
    <lineage>
        <taxon>Bacteria</taxon>
        <taxon>Pseudomonadati</taxon>
        <taxon>Pseudomonadota</taxon>
        <taxon>Alphaproteobacteria</taxon>
        <taxon>Hyphomicrobiales</taxon>
        <taxon>Parvibaculaceae</taxon>
        <taxon>Parvibaculum</taxon>
    </lineage>
</organism>
<evidence type="ECO:0000259" key="14">
    <source>
        <dbReference type="Pfam" id="PF00905"/>
    </source>
</evidence>
<protein>
    <submittedName>
        <fullName evidence="16">Peptidoglycan glycosyltransferase</fullName>
        <ecNumber evidence="16">2.4.1.129</ecNumber>
    </submittedName>
</protein>
<dbReference type="Gene3D" id="3.90.1310.10">
    <property type="entry name" value="Penicillin-binding protein 2a (Domain 2)"/>
    <property type="match status" value="1"/>
</dbReference>
<dbReference type="OrthoDB" id="9766847at2"/>
<keyword evidence="11" id="KW-1133">Transmembrane helix</keyword>
<sequence>MQISGRDSSRYQTFTRRAALLAAAQGAAFVALAGRMYYLQVLKTDQYRMLAEENRVAMRLLAPLRGNVVDRFGRILASNRQNYRAMLISEQTPDVEATLDRLSRIIEINEFTRKRILRDIQRSPRFMPVTVAEGLTWREFAQVNINEPDLAGIQPDVGETRDYPYGEELAHILGYVAAVSEKDLQQAQGDQPLLKLPGFRIGKEGIEKTYDKELRGVAGSSHVEVNAYGRVIRELSKDPGKPGGEVVLTLDMDVQKFAWNRLKGESASSVVLDIHTGDVISFVSAPAYDPNQFNMGLSTQQWASLVENPYKPLINKALAGMYPPGSTFKMVVAMAAVEAGIDPNHRIVCPGHYSLGSHDFHCWKKGGHGAMNMHDAIKHSCDVYFYDTAKRIGIEAIADMSRRFGLGSVYDFEVPGEKPGLVPTPQWKRAARGEPWHPGETVIAGIGQGYLLATPLQLAVMTARIANGGFAVTPRLTRAIGGELLPIPQPERIGVSERAIEVAQGGMNAVSNEIGGTAYRSRISDPGMELAGKTGTAQVRRISRAERLSGVLKNEDIEWRQRDHALFVCFAPVHAPRYAMSVVIEHGGSGSGAAAPVARDIMHEVLIRNPVRPQATVPPTGAKTARAG</sequence>
<dbReference type="GO" id="GO:0005886">
    <property type="term" value="C:plasma membrane"/>
    <property type="evidence" value="ECO:0007669"/>
    <property type="project" value="UniProtKB-SubCell"/>
</dbReference>
<evidence type="ECO:0000256" key="13">
    <source>
        <dbReference type="ARBA" id="ARBA00023316"/>
    </source>
</evidence>
<keyword evidence="6" id="KW-0645">Protease</keyword>
<dbReference type="Proteomes" id="UP000006377">
    <property type="component" value="Chromosome"/>
</dbReference>
<dbReference type="STRING" id="402881.Plav_2482"/>
<accession>A7HW08</accession>
<evidence type="ECO:0000256" key="1">
    <source>
        <dbReference type="ARBA" id="ARBA00004167"/>
    </source>
</evidence>
<evidence type="ECO:0000256" key="8">
    <source>
        <dbReference type="ARBA" id="ARBA00022801"/>
    </source>
</evidence>
<proteinExistence type="predicted"/>
<dbReference type="InterPro" id="IPR017790">
    <property type="entry name" value="Penicillin-binding_protein_2"/>
</dbReference>
<dbReference type="NCBIfam" id="TIGR03423">
    <property type="entry name" value="pbp2_mrdA"/>
    <property type="match status" value="1"/>
</dbReference>
<evidence type="ECO:0000313" key="17">
    <source>
        <dbReference type="Proteomes" id="UP000006377"/>
    </source>
</evidence>
<dbReference type="GO" id="GO:0008360">
    <property type="term" value="P:regulation of cell shape"/>
    <property type="evidence" value="ECO:0007669"/>
    <property type="project" value="UniProtKB-KW"/>
</dbReference>
<keyword evidence="9" id="KW-0133">Cell shape</keyword>
<keyword evidence="5" id="KW-0121">Carboxypeptidase</keyword>
<gene>
    <name evidence="16" type="ordered locus">Plav_2482</name>
</gene>
<dbReference type="EMBL" id="CP000774">
    <property type="protein sequence ID" value="ABS64091.1"/>
    <property type="molecule type" value="Genomic_DNA"/>
</dbReference>
<keyword evidence="17" id="KW-1185">Reference proteome</keyword>
<dbReference type="EC" id="2.4.1.129" evidence="16"/>
<evidence type="ECO:0000256" key="9">
    <source>
        <dbReference type="ARBA" id="ARBA00022960"/>
    </source>
</evidence>
<dbReference type="GO" id="GO:0008658">
    <property type="term" value="F:penicillin binding"/>
    <property type="evidence" value="ECO:0007669"/>
    <property type="project" value="InterPro"/>
</dbReference>
<dbReference type="KEGG" id="pla:Plav_2482"/>
<keyword evidence="8" id="KW-0378">Hydrolase</keyword>
<dbReference type="InterPro" id="IPR012338">
    <property type="entry name" value="Beta-lactam/transpept-like"/>
</dbReference>
<dbReference type="GO" id="GO:0006508">
    <property type="term" value="P:proteolysis"/>
    <property type="evidence" value="ECO:0007669"/>
    <property type="project" value="UniProtKB-KW"/>
</dbReference>
<keyword evidence="3" id="KW-1003">Cell membrane</keyword>
<evidence type="ECO:0000256" key="4">
    <source>
        <dbReference type="ARBA" id="ARBA00022519"/>
    </source>
</evidence>
<name>A7HW08_PARL1</name>
<dbReference type="HOGENOM" id="CLU_009289_1_2_5"/>
<dbReference type="InterPro" id="IPR005311">
    <property type="entry name" value="PBP_dimer"/>
</dbReference>
<keyword evidence="13" id="KW-0961">Cell wall biogenesis/degradation</keyword>
<evidence type="ECO:0000256" key="7">
    <source>
        <dbReference type="ARBA" id="ARBA00022692"/>
    </source>
</evidence>
<comment type="subcellular location">
    <subcellularLocation>
        <location evidence="2">Cell membrane</location>
    </subcellularLocation>
    <subcellularLocation>
        <location evidence="1">Membrane</location>
        <topology evidence="1">Single-pass membrane protein</topology>
    </subcellularLocation>
</comment>